<name>A0AAP2CIK9_9BACT</name>
<keyword evidence="1" id="KW-0328">Glycosyltransferase</keyword>
<dbReference type="Proteomes" id="UP001319104">
    <property type="component" value="Unassembled WGS sequence"/>
</dbReference>
<evidence type="ECO:0000313" key="4">
    <source>
        <dbReference type="Proteomes" id="UP001319104"/>
    </source>
</evidence>
<accession>A0AAP2CIK9</accession>
<proteinExistence type="predicted"/>
<evidence type="ECO:0000256" key="1">
    <source>
        <dbReference type="ARBA" id="ARBA00022676"/>
    </source>
</evidence>
<dbReference type="InterPro" id="IPR004629">
    <property type="entry name" value="WecG_TagA_CpsF"/>
</dbReference>
<dbReference type="NCBIfam" id="TIGR00696">
    <property type="entry name" value="wecG_tagA_cpsF"/>
    <property type="match status" value="1"/>
</dbReference>
<gene>
    <name evidence="3" type="ORF">KI659_10860</name>
</gene>
<evidence type="ECO:0000313" key="3">
    <source>
        <dbReference type="EMBL" id="MBS9524515.1"/>
    </source>
</evidence>
<protein>
    <submittedName>
        <fullName evidence="3">WecB/TagA/CpsF family glycosyltransferase</fullName>
    </submittedName>
</protein>
<keyword evidence="2" id="KW-0808">Transferase</keyword>
<sequence>MEIDNLSLEESLKRLKKVKFVVTTNIDHLYNLRENPAFLKAYKEADMVLCDSKIISAISGFLFNSRLRQIAGSDYFPAACKFYNKDPSFKIFLLGGTTPMHAKKAAANLKKKCKARIVGYFSPPFGFEKNEDEIERIIHLINESGANLIAVGLGSPKQELLISRLRHSSLHNCTFMAIGATIDFQSGLLKRCPRVYTNIGLEWFYRFVQEPRRLFKRYFINGPQIILDLMTVNSAKHH</sequence>
<dbReference type="AlphaFoldDB" id="A0AAP2CIK9"/>
<dbReference type="GO" id="GO:0016758">
    <property type="term" value="F:hexosyltransferase activity"/>
    <property type="evidence" value="ECO:0007669"/>
    <property type="project" value="TreeGrafter"/>
</dbReference>
<organism evidence="3 4">
    <name type="scientific">Litoribacter ruber</name>
    <dbReference type="NCBI Taxonomy" id="702568"/>
    <lineage>
        <taxon>Bacteria</taxon>
        <taxon>Pseudomonadati</taxon>
        <taxon>Bacteroidota</taxon>
        <taxon>Cytophagia</taxon>
        <taxon>Cytophagales</taxon>
        <taxon>Cyclobacteriaceae</taxon>
        <taxon>Litoribacter</taxon>
    </lineage>
</organism>
<dbReference type="Pfam" id="PF03808">
    <property type="entry name" value="Glyco_tran_WecG"/>
    <property type="match status" value="1"/>
</dbReference>
<keyword evidence="4" id="KW-1185">Reference proteome</keyword>
<evidence type="ECO:0000256" key="2">
    <source>
        <dbReference type="ARBA" id="ARBA00022679"/>
    </source>
</evidence>
<dbReference type="PANTHER" id="PTHR34136">
    <property type="match status" value="1"/>
</dbReference>
<comment type="caution">
    <text evidence="3">The sequence shown here is derived from an EMBL/GenBank/DDBJ whole genome shotgun (WGS) entry which is preliminary data.</text>
</comment>
<dbReference type="CDD" id="cd06533">
    <property type="entry name" value="Glyco_transf_WecG_TagA"/>
    <property type="match status" value="1"/>
</dbReference>
<dbReference type="PANTHER" id="PTHR34136:SF1">
    <property type="entry name" value="UDP-N-ACETYL-D-MANNOSAMINURONIC ACID TRANSFERASE"/>
    <property type="match status" value="1"/>
</dbReference>
<reference evidence="3 4" key="1">
    <citation type="submission" date="2021-05" db="EMBL/GenBank/DDBJ databases">
        <authorList>
            <person name="Zhang Z.D."/>
            <person name="Osman G."/>
        </authorList>
    </citation>
    <scope>NUCLEOTIDE SEQUENCE [LARGE SCALE GENOMIC DNA]</scope>
    <source>
        <strain evidence="3 4">KCTC 32217</strain>
    </source>
</reference>
<dbReference type="EMBL" id="JAHCMY010000005">
    <property type="protein sequence ID" value="MBS9524515.1"/>
    <property type="molecule type" value="Genomic_DNA"/>
</dbReference>